<feature type="compositionally biased region" description="Low complexity" evidence="3">
    <location>
        <begin position="629"/>
        <end position="643"/>
    </location>
</feature>
<dbReference type="OrthoDB" id="5204190at2759"/>
<feature type="compositionally biased region" description="Basic and acidic residues" evidence="3">
    <location>
        <begin position="89"/>
        <end position="98"/>
    </location>
</feature>
<feature type="region of interest" description="Disordered" evidence="3">
    <location>
        <begin position="1"/>
        <end position="76"/>
    </location>
</feature>
<feature type="compositionally biased region" description="Basic and acidic residues" evidence="3">
    <location>
        <begin position="43"/>
        <end position="52"/>
    </location>
</feature>
<keyword evidence="6" id="KW-1185">Reference proteome</keyword>
<keyword evidence="2" id="KW-0694">RNA-binding</keyword>
<evidence type="ECO:0000313" key="5">
    <source>
        <dbReference type="EMBL" id="PWA75532.1"/>
    </source>
</evidence>
<dbReference type="AlphaFoldDB" id="A0A2U1NPU8"/>
<evidence type="ECO:0000259" key="4">
    <source>
        <dbReference type="SMART" id="SM00322"/>
    </source>
</evidence>
<dbReference type="SMART" id="SM00322">
    <property type="entry name" value="KH"/>
    <property type="match status" value="2"/>
</dbReference>
<dbReference type="PANTHER" id="PTHR10288">
    <property type="entry name" value="KH DOMAIN CONTAINING RNA BINDING PROTEIN"/>
    <property type="match status" value="1"/>
</dbReference>
<evidence type="ECO:0000313" key="6">
    <source>
        <dbReference type="Proteomes" id="UP000245207"/>
    </source>
</evidence>
<sequence>MSHEDITITSPPPSDHKRKIDTLDTEPFDQPPVSVESNGVDDPDVKRQRFDDNNNTDAFGEGVVNGHHEEKEEELKEDVTELSEELKNELLDGVKNDSVDDENGEEAVKEEVQEGGVEERDATPDVVSQVDVSGLKDETVSGDGTSSRKMEVPSNKVGVLIGKAGDTIRTLQNSSGARIQITRDAEADPNSATRPVQLIGSIESINKAERLIKEVIAEADAGGSPSLIARGYSNNSSGFGEQTHIQVPNEKVGVIIGKGGETIKYLQSQSGARIQLIPQHLPEGDQSKERSVRITGDWKQIEAAKQLIKEVMDQPMRPGGNNHQNFGPRGSGPQWGGPRGHPSESSGYNNYPPRGGYSSQNPPYSSQGYQNYPPQQLPPRNNHGWEQRPPTNMQGPPDQRGYDYYGGPPPAQPPMHSRAPGPAMGPPSQANYNYGQPQGPDYRQQPAPYSQTAPQGYGQGYGEPRYDHQGPGQPSQHPYGGQGTQPSTYPQGTTTHPSYGQQDQYNKPATYNTPQQAAPYGQPQQQPSSGSMPQPYPQYGIAPMPTVNDGYSNSGPAPGGYGQQGGQPVSVYVQNGGQQQAPGYAQAGPTTGYGQYTQPGYNEQAAPNSAGYGYQGAPDPTYGAPPVQPAYSQPAPAQAPVQPGYDQSIPQTGGYVSQPQPQAQPQPGYGQF</sequence>
<feature type="compositionally biased region" description="Polar residues" evidence="3">
    <location>
        <begin position="648"/>
        <end position="657"/>
    </location>
</feature>
<feature type="domain" description="K Homology" evidence="4">
    <location>
        <begin position="239"/>
        <end position="313"/>
    </location>
</feature>
<feature type="region of interest" description="Disordered" evidence="3">
    <location>
        <begin position="314"/>
        <end position="672"/>
    </location>
</feature>
<proteinExistence type="predicted"/>
<dbReference type="Pfam" id="PF00013">
    <property type="entry name" value="KH_1"/>
    <property type="match status" value="2"/>
</dbReference>
<name>A0A2U1NPU8_ARTAN</name>
<dbReference type="EMBL" id="PKPP01002396">
    <property type="protein sequence ID" value="PWA75532.1"/>
    <property type="molecule type" value="Genomic_DNA"/>
</dbReference>
<feature type="domain" description="K Homology" evidence="4">
    <location>
        <begin position="144"/>
        <end position="217"/>
    </location>
</feature>
<dbReference type="PROSITE" id="PS50084">
    <property type="entry name" value="KH_TYPE_1"/>
    <property type="match status" value="2"/>
</dbReference>
<feature type="compositionally biased region" description="Basic and acidic residues" evidence="3">
    <location>
        <begin position="66"/>
        <end position="76"/>
    </location>
</feature>
<dbReference type="InterPro" id="IPR004087">
    <property type="entry name" value="KH_dom"/>
</dbReference>
<evidence type="ECO:0000256" key="3">
    <source>
        <dbReference type="SAM" id="MobiDB-lite"/>
    </source>
</evidence>
<organism evidence="5 6">
    <name type="scientific">Artemisia annua</name>
    <name type="common">Sweet wormwood</name>
    <dbReference type="NCBI Taxonomy" id="35608"/>
    <lineage>
        <taxon>Eukaryota</taxon>
        <taxon>Viridiplantae</taxon>
        <taxon>Streptophyta</taxon>
        <taxon>Embryophyta</taxon>
        <taxon>Tracheophyta</taxon>
        <taxon>Spermatophyta</taxon>
        <taxon>Magnoliopsida</taxon>
        <taxon>eudicotyledons</taxon>
        <taxon>Gunneridae</taxon>
        <taxon>Pentapetalae</taxon>
        <taxon>asterids</taxon>
        <taxon>campanulids</taxon>
        <taxon>Asterales</taxon>
        <taxon>Asteraceae</taxon>
        <taxon>Asteroideae</taxon>
        <taxon>Anthemideae</taxon>
        <taxon>Artemisiinae</taxon>
        <taxon>Artemisia</taxon>
    </lineage>
</organism>
<dbReference type="SUPFAM" id="SSF54791">
    <property type="entry name" value="Eukaryotic type KH-domain (KH-domain type I)"/>
    <property type="match status" value="2"/>
</dbReference>
<feature type="compositionally biased region" description="Polar residues" evidence="3">
    <location>
        <begin position="357"/>
        <end position="374"/>
    </location>
</feature>
<protein>
    <submittedName>
        <fullName evidence="5">K Homology domain-containing protein</fullName>
    </submittedName>
</protein>
<feature type="compositionally biased region" description="Low complexity" evidence="3">
    <location>
        <begin position="514"/>
        <end position="539"/>
    </location>
</feature>
<dbReference type="Proteomes" id="UP000245207">
    <property type="component" value="Unassembled WGS sequence"/>
</dbReference>
<dbReference type="STRING" id="35608.A0A2U1NPU8"/>
<comment type="caution">
    <text evidence="5">The sequence shown here is derived from an EMBL/GenBank/DDBJ whole genome shotgun (WGS) entry which is preliminary data.</text>
</comment>
<accession>A0A2U1NPU8</accession>
<feature type="compositionally biased region" description="Polar residues" evidence="3">
    <location>
        <begin position="484"/>
        <end position="513"/>
    </location>
</feature>
<dbReference type="InterPro" id="IPR036612">
    <property type="entry name" value="KH_dom_type_1_sf"/>
</dbReference>
<feature type="compositionally biased region" description="Polar residues" evidence="3">
    <location>
        <begin position="592"/>
        <end position="607"/>
    </location>
</feature>
<feature type="compositionally biased region" description="Basic and acidic residues" evidence="3">
    <location>
        <begin position="106"/>
        <end position="123"/>
    </location>
</feature>
<evidence type="ECO:0000256" key="2">
    <source>
        <dbReference type="PROSITE-ProRule" id="PRU00117"/>
    </source>
</evidence>
<dbReference type="GO" id="GO:0003723">
    <property type="term" value="F:RNA binding"/>
    <property type="evidence" value="ECO:0007669"/>
    <property type="project" value="UniProtKB-UniRule"/>
</dbReference>
<feature type="region of interest" description="Disordered" evidence="3">
    <location>
        <begin position="89"/>
        <end position="151"/>
    </location>
</feature>
<feature type="compositionally biased region" description="Low complexity" evidence="3">
    <location>
        <begin position="576"/>
        <end position="589"/>
    </location>
</feature>
<keyword evidence="1" id="KW-0677">Repeat</keyword>
<dbReference type="CDD" id="cd00105">
    <property type="entry name" value="KH-I"/>
    <property type="match status" value="2"/>
</dbReference>
<evidence type="ECO:0000256" key="1">
    <source>
        <dbReference type="ARBA" id="ARBA00022737"/>
    </source>
</evidence>
<feature type="compositionally biased region" description="Low complexity" evidence="3">
    <location>
        <begin position="658"/>
        <end position="672"/>
    </location>
</feature>
<dbReference type="InterPro" id="IPR004088">
    <property type="entry name" value="KH_dom_type_1"/>
</dbReference>
<gene>
    <name evidence="5" type="ORF">CTI12_AA240920</name>
</gene>
<feature type="compositionally biased region" description="Gly residues" evidence="3">
    <location>
        <begin position="329"/>
        <end position="339"/>
    </location>
</feature>
<reference evidence="5 6" key="1">
    <citation type="journal article" date="2018" name="Mol. Plant">
        <title>The genome of Artemisia annua provides insight into the evolution of Asteraceae family and artemisinin biosynthesis.</title>
        <authorList>
            <person name="Shen Q."/>
            <person name="Zhang L."/>
            <person name="Liao Z."/>
            <person name="Wang S."/>
            <person name="Yan T."/>
            <person name="Shi P."/>
            <person name="Liu M."/>
            <person name="Fu X."/>
            <person name="Pan Q."/>
            <person name="Wang Y."/>
            <person name="Lv Z."/>
            <person name="Lu X."/>
            <person name="Zhang F."/>
            <person name="Jiang W."/>
            <person name="Ma Y."/>
            <person name="Chen M."/>
            <person name="Hao X."/>
            <person name="Li L."/>
            <person name="Tang Y."/>
            <person name="Lv G."/>
            <person name="Zhou Y."/>
            <person name="Sun X."/>
            <person name="Brodelius P.E."/>
            <person name="Rose J.K.C."/>
            <person name="Tang K."/>
        </authorList>
    </citation>
    <scope>NUCLEOTIDE SEQUENCE [LARGE SCALE GENOMIC DNA]</scope>
    <source>
        <strain evidence="6">cv. Huhao1</strain>
        <tissue evidence="5">Leaf</tissue>
    </source>
</reference>
<dbReference type="Gene3D" id="3.30.1370.10">
    <property type="entry name" value="K Homology domain, type 1"/>
    <property type="match status" value="2"/>
</dbReference>